<comment type="caution">
    <text evidence="2">The sequence shown here is derived from an EMBL/GenBank/DDBJ whole genome shotgun (WGS) entry which is preliminary data.</text>
</comment>
<dbReference type="PANTHER" id="PTHR42886">
    <property type="entry name" value="RE40534P-RELATED"/>
    <property type="match status" value="1"/>
</dbReference>
<accession>A0ABR8W7M0</accession>
<evidence type="ECO:0000313" key="3">
    <source>
        <dbReference type="Proteomes" id="UP000611521"/>
    </source>
</evidence>
<evidence type="ECO:0000259" key="1">
    <source>
        <dbReference type="Pfam" id="PF12697"/>
    </source>
</evidence>
<dbReference type="Pfam" id="PF12697">
    <property type="entry name" value="Abhydrolase_6"/>
    <property type="match status" value="1"/>
</dbReference>
<dbReference type="PANTHER" id="PTHR42886:SF29">
    <property type="entry name" value="PUMMELIG, ISOFORM A"/>
    <property type="match status" value="1"/>
</dbReference>
<dbReference type="GO" id="GO:0016787">
    <property type="term" value="F:hydrolase activity"/>
    <property type="evidence" value="ECO:0007669"/>
    <property type="project" value="UniProtKB-KW"/>
</dbReference>
<protein>
    <submittedName>
        <fullName evidence="2">Alpha/beta hydrolase</fullName>
    </submittedName>
</protein>
<dbReference type="InterPro" id="IPR029058">
    <property type="entry name" value="AB_hydrolase_fold"/>
</dbReference>
<sequence>MSVQVVFVHGIRTSSTMWRSQIDWLAENGIPATAIDLPAHGMRMDEDFTLHEALHTIDAAVRDAARHGPVLLVGHSMGGLLSLAYAGGEDAPPIAGVVAASCTALPRGAALRAYRVLARAMNSLPQRGQWLTDRVLAATLPVDTRGDFAAGGYAFDAQDAALSSLAALDLEAALPRIRVPLWFVNGQFDQLRVNEALFQRLVPHAELIVVPHATHLVTAMRPTVFNAVLRLAMAVVDARSRGRADRAHPRRSAAPAPDYW</sequence>
<dbReference type="Proteomes" id="UP000611521">
    <property type="component" value="Unassembled WGS sequence"/>
</dbReference>
<evidence type="ECO:0000313" key="2">
    <source>
        <dbReference type="EMBL" id="MBD8013022.1"/>
    </source>
</evidence>
<dbReference type="SUPFAM" id="SSF53474">
    <property type="entry name" value="alpha/beta-Hydrolases"/>
    <property type="match status" value="1"/>
</dbReference>
<keyword evidence="3" id="KW-1185">Reference proteome</keyword>
<keyword evidence="2" id="KW-0378">Hydrolase</keyword>
<gene>
    <name evidence="2" type="ORF">H9633_12040</name>
</gene>
<dbReference type="RefSeq" id="WP_191713313.1">
    <property type="nucleotide sequence ID" value="NZ_JACSPX010000003.1"/>
</dbReference>
<dbReference type="Gene3D" id="3.40.50.1820">
    <property type="entry name" value="alpha/beta hydrolase"/>
    <property type="match status" value="1"/>
</dbReference>
<name>A0ABR8W7M0_9MICO</name>
<organism evidence="2 3">
    <name type="scientific">Microbacterium commune</name>
    <dbReference type="NCBI Taxonomy" id="2762219"/>
    <lineage>
        <taxon>Bacteria</taxon>
        <taxon>Bacillati</taxon>
        <taxon>Actinomycetota</taxon>
        <taxon>Actinomycetes</taxon>
        <taxon>Micrococcales</taxon>
        <taxon>Microbacteriaceae</taxon>
        <taxon>Microbacterium</taxon>
    </lineage>
</organism>
<dbReference type="EMBL" id="JACSPX010000003">
    <property type="protein sequence ID" value="MBD8013022.1"/>
    <property type="molecule type" value="Genomic_DNA"/>
</dbReference>
<reference evidence="2 3" key="1">
    <citation type="submission" date="2020-08" db="EMBL/GenBank/DDBJ databases">
        <title>A Genomic Blueprint of the Chicken Gut Microbiome.</title>
        <authorList>
            <person name="Gilroy R."/>
            <person name="Ravi A."/>
            <person name="Getino M."/>
            <person name="Pursley I."/>
            <person name="Horton D.L."/>
            <person name="Alikhan N.-F."/>
            <person name="Baker D."/>
            <person name="Gharbi K."/>
            <person name="Hall N."/>
            <person name="Watson M."/>
            <person name="Adriaenssens E.M."/>
            <person name="Foster-Nyarko E."/>
            <person name="Jarju S."/>
            <person name="Secka A."/>
            <person name="Antonio M."/>
            <person name="Oren A."/>
            <person name="Chaudhuri R."/>
            <person name="La Ragione R.M."/>
            <person name="Hildebrand F."/>
            <person name="Pallen M.J."/>
        </authorList>
    </citation>
    <scope>NUCLEOTIDE SEQUENCE [LARGE SCALE GENOMIC DNA]</scope>
    <source>
        <strain evidence="2 3">Re1</strain>
    </source>
</reference>
<dbReference type="InterPro" id="IPR000073">
    <property type="entry name" value="AB_hydrolase_1"/>
</dbReference>
<feature type="domain" description="AB hydrolase-1" evidence="1">
    <location>
        <begin position="5"/>
        <end position="226"/>
    </location>
</feature>
<proteinExistence type="predicted"/>